<protein>
    <submittedName>
        <fullName evidence="1">Uncharacterized protein</fullName>
    </submittedName>
</protein>
<reference evidence="2" key="1">
    <citation type="journal article" date="2019" name="Int. J. Syst. Evol. Microbiol.">
        <title>The Global Catalogue of Microorganisms (GCM) 10K type strain sequencing project: providing services to taxonomists for standard genome sequencing and annotation.</title>
        <authorList>
            <consortium name="The Broad Institute Genomics Platform"/>
            <consortium name="The Broad Institute Genome Sequencing Center for Infectious Disease"/>
            <person name="Wu L."/>
            <person name="Ma J."/>
        </authorList>
    </citation>
    <scope>NUCLEOTIDE SEQUENCE [LARGE SCALE GENOMIC DNA]</scope>
    <source>
        <strain evidence="2">KCTC 32255</strain>
    </source>
</reference>
<evidence type="ECO:0000313" key="2">
    <source>
        <dbReference type="Proteomes" id="UP001596337"/>
    </source>
</evidence>
<dbReference type="RefSeq" id="WP_345395123.1">
    <property type="nucleotide sequence ID" value="NZ_BAABLA010000022.1"/>
</dbReference>
<dbReference type="EMBL" id="JBHSXX010000001">
    <property type="protein sequence ID" value="MFC6867066.1"/>
    <property type="molecule type" value="Genomic_DNA"/>
</dbReference>
<organism evidence="1 2">
    <name type="scientific">Haloechinothrix salitolerans</name>
    <dbReference type="NCBI Taxonomy" id="926830"/>
    <lineage>
        <taxon>Bacteria</taxon>
        <taxon>Bacillati</taxon>
        <taxon>Actinomycetota</taxon>
        <taxon>Actinomycetes</taxon>
        <taxon>Pseudonocardiales</taxon>
        <taxon>Pseudonocardiaceae</taxon>
        <taxon>Haloechinothrix</taxon>
    </lineage>
</organism>
<proteinExistence type="predicted"/>
<sequence>MAEHDSPAIAAVGHESRPARVIDCAERIGQVEAEIVCMRIDPGRTSRPISRQIHVESRRERLP</sequence>
<dbReference type="Proteomes" id="UP001596337">
    <property type="component" value="Unassembled WGS sequence"/>
</dbReference>
<name>A0ABW2BVR7_9PSEU</name>
<comment type="caution">
    <text evidence="1">The sequence shown here is derived from an EMBL/GenBank/DDBJ whole genome shotgun (WGS) entry which is preliminary data.</text>
</comment>
<keyword evidence="2" id="KW-1185">Reference proteome</keyword>
<gene>
    <name evidence="1" type="ORF">ACFQGD_07895</name>
</gene>
<evidence type="ECO:0000313" key="1">
    <source>
        <dbReference type="EMBL" id="MFC6867066.1"/>
    </source>
</evidence>
<accession>A0ABW2BVR7</accession>